<keyword evidence="3" id="KW-1185">Reference proteome</keyword>
<dbReference type="Proteomes" id="UP001432027">
    <property type="component" value="Unassembled WGS sequence"/>
</dbReference>
<feature type="transmembrane region" description="Helical" evidence="1">
    <location>
        <begin position="56"/>
        <end position="78"/>
    </location>
</feature>
<name>A0AAV5ULK0_9BILA</name>
<evidence type="ECO:0000313" key="3">
    <source>
        <dbReference type="Proteomes" id="UP001432027"/>
    </source>
</evidence>
<keyword evidence="1" id="KW-0472">Membrane</keyword>
<organism evidence="2 3">
    <name type="scientific">Pristionchus entomophagus</name>
    <dbReference type="NCBI Taxonomy" id="358040"/>
    <lineage>
        <taxon>Eukaryota</taxon>
        <taxon>Metazoa</taxon>
        <taxon>Ecdysozoa</taxon>
        <taxon>Nematoda</taxon>
        <taxon>Chromadorea</taxon>
        <taxon>Rhabditida</taxon>
        <taxon>Rhabditina</taxon>
        <taxon>Diplogasteromorpha</taxon>
        <taxon>Diplogasteroidea</taxon>
        <taxon>Neodiplogasteridae</taxon>
        <taxon>Pristionchus</taxon>
    </lineage>
</organism>
<sequence>PAFCKMGSDFGSSVQVSCSSRLLISSDFSLFSVAAACDVSRQQAGRGAATTTTTKLLLMLGSFVIVLAGIATVVRSPWDQESVLSST</sequence>
<keyword evidence="1" id="KW-0812">Transmembrane</keyword>
<protein>
    <submittedName>
        <fullName evidence="2">Uncharacterized protein</fullName>
    </submittedName>
</protein>
<dbReference type="AlphaFoldDB" id="A0AAV5ULK0"/>
<evidence type="ECO:0000313" key="2">
    <source>
        <dbReference type="EMBL" id="GMT07183.1"/>
    </source>
</evidence>
<feature type="non-terminal residue" evidence="2">
    <location>
        <position position="1"/>
    </location>
</feature>
<proteinExistence type="predicted"/>
<dbReference type="EMBL" id="BTSX01000006">
    <property type="protein sequence ID" value="GMT07183.1"/>
    <property type="molecule type" value="Genomic_DNA"/>
</dbReference>
<gene>
    <name evidence="2" type="ORF">PENTCL1PPCAC_29357</name>
</gene>
<reference evidence="2" key="1">
    <citation type="submission" date="2023-10" db="EMBL/GenBank/DDBJ databases">
        <title>Genome assembly of Pristionchus species.</title>
        <authorList>
            <person name="Yoshida K."/>
            <person name="Sommer R.J."/>
        </authorList>
    </citation>
    <scope>NUCLEOTIDE SEQUENCE</scope>
    <source>
        <strain evidence="2">RS0144</strain>
    </source>
</reference>
<accession>A0AAV5ULK0</accession>
<evidence type="ECO:0000256" key="1">
    <source>
        <dbReference type="SAM" id="Phobius"/>
    </source>
</evidence>
<comment type="caution">
    <text evidence="2">The sequence shown here is derived from an EMBL/GenBank/DDBJ whole genome shotgun (WGS) entry which is preliminary data.</text>
</comment>
<keyword evidence="1" id="KW-1133">Transmembrane helix</keyword>
<feature type="non-terminal residue" evidence="2">
    <location>
        <position position="87"/>
    </location>
</feature>